<name>A0A918X3Z9_9ACTN</name>
<dbReference type="Gene3D" id="1.10.10.10">
    <property type="entry name" value="Winged helix-like DNA-binding domain superfamily/Winged helix DNA-binding domain"/>
    <property type="match status" value="1"/>
</dbReference>
<dbReference type="InterPro" id="IPR000600">
    <property type="entry name" value="ROK"/>
</dbReference>
<dbReference type="AlphaFoldDB" id="A0A918X3Z9"/>
<dbReference type="InterPro" id="IPR036388">
    <property type="entry name" value="WH-like_DNA-bd_sf"/>
</dbReference>
<dbReference type="PANTHER" id="PTHR18964:SF149">
    <property type="entry name" value="BIFUNCTIONAL UDP-N-ACETYLGLUCOSAMINE 2-EPIMERASE_N-ACETYLMANNOSAMINE KINASE"/>
    <property type="match status" value="1"/>
</dbReference>
<dbReference type="Proteomes" id="UP000638353">
    <property type="component" value="Unassembled WGS sequence"/>
</dbReference>
<evidence type="ECO:0000313" key="4">
    <source>
        <dbReference type="EMBL" id="GHD09890.1"/>
    </source>
</evidence>
<reference evidence="4" key="2">
    <citation type="submission" date="2020-09" db="EMBL/GenBank/DDBJ databases">
        <authorList>
            <person name="Sun Q."/>
            <person name="Ohkuma M."/>
        </authorList>
    </citation>
    <scope>NUCLEOTIDE SEQUENCE</scope>
    <source>
        <strain evidence="4">JCM 4637</strain>
    </source>
</reference>
<comment type="similarity">
    <text evidence="1">Belongs to the ROK (NagC/XylR) family.</text>
</comment>
<reference evidence="4" key="1">
    <citation type="journal article" date="2014" name="Int. J. Syst. Evol. Microbiol.">
        <title>Complete genome sequence of Corynebacterium casei LMG S-19264T (=DSM 44701T), isolated from a smear-ripened cheese.</title>
        <authorList>
            <consortium name="US DOE Joint Genome Institute (JGI-PGF)"/>
            <person name="Walter F."/>
            <person name="Albersmeier A."/>
            <person name="Kalinowski J."/>
            <person name="Ruckert C."/>
        </authorList>
    </citation>
    <scope>NUCLEOTIDE SEQUENCE</scope>
    <source>
        <strain evidence="4">JCM 4637</strain>
    </source>
</reference>
<dbReference type="EMBL" id="BMVC01000015">
    <property type="protein sequence ID" value="GHD09890.1"/>
    <property type="molecule type" value="Genomic_DNA"/>
</dbReference>
<gene>
    <name evidence="4" type="primary">xylR</name>
    <name evidence="4" type="ORF">GCM10010334_64660</name>
</gene>
<evidence type="ECO:0000256" key="2">
    <source>
        <dbReference type="SAM" id="MobiDB-lite"/>
    </source>
</evidence>
<dbReference type="PANTHER" id="PTHR18964">
    <property type="entry name" value="ROK (REPRESSOR, ORF, KINASE) FAMILY"/>
    <property type="match status" value="1"/>
</dbReference>
<feature type="domain" description="HTH marR-type" evidence="3">
    <location>
        <begin position="37"/>
        <end position="88"/>
    </location>
</feature>
<evidence type="ECO:0000256" key="1">
    <source>
        <dbReference type="ARBA" id="ARBA00006479"/>
    </source>
</evidence>
<dbReference type="InterPro" id="IPR000835">
    <property type="entry name" value="HTH_MarR-typ"/>
</dbReference>
<feature type="compositionally biased region" description="Basic residues" evidence="2">
    <location>
        <begin position="16"/>
        <end position="26"/>
    </location>
</feature>
<organism evidence="4 5">
    <name type="scientific">Streptomyces finlayi</name>
    <dbReference type="NCBI Taxonomy" id="67296"/>
    <lineage>
        <taxon>Bacteria</taxon>
        <taxon>Bacillati</taxon>
        <taxon>Actinomycetota</taxon>
        <taxon>Actinomycetes</taxon>
        <taxon>Kitasatosporales</taxon>
        <taxon>Streptomycetaceae</taxon>
        <taxon>Streptomyces</taxon>
    </lineage>
</organism>
<proteinExistence type="inferred from homology"/>
<protein>
    <submittedName>
        <fullName evidence="4">ROK family protein</fullName>
    </submittedName>
</protein>
<dbReference type="Gene3D" id="3.30.420.40">
    <property type="match status" value="3"/>
</dbReference>
<sequence length="387" mass="40429">MQESSRQRGLFQVSSARRRPPARTKARTQDSRVHNRSYVLATLYREGAMSRSDLARASGLTAPTVSALVAELQADGLVVDIGPRKDARLGKPATLVRIDDDAVGIVALDLSHSDRFTGAVLDLRGEVVVRAEVPLGGAFGAQAAETVLELAQQLVELSPRRVLGIGVGSPGIIDDTGVVRHAAHLEWEDLPLAERLAATTGVPAYVGNDVNVDALAVLHFRRTQVQNLMVVATAHGVGAGLVVGGRLVEGEQFAAGEIGHVTVDEDGEPCVCGRRGCLDQLIDATRLRARLARAPEAERPGIASAAGRALGTVLAPIISVLNLNEVVLTGPADLVEGRFLDAVTATARARTLAPISASLQVRALAGDVDLTLVGASCLVLAGELGVL</sequence>
<dbReference type="Pfam" id="PF00480">
    <property type="entry name" value="ROK"/>
    <property type="match status" value="1"/>
</dbReference>
<dbReference type="InterPro" id="IPR043129">
    <property type="entry name" value="ATPase_NBD"/>
</dbReference>
<dbReference type="InterPro" id="IPR036390">
    <property type="entry name" value="WH_DNA-bd_sf"/>
</dbReference>
<feature type="region of interest" description="Disordered" evidence="2">
    <location>
        <begin position="1"/>
        <end position="32"/>
    </location>
</feature>
<dbReference type="Pfam" id="PF12802">
    <property type="entry name" value="MarR_2"/>
    <property type="match status" value="1"/>
</dbReference>
<evidence type="ECO:0000259" key="3">
    <source>
        <dbReference type="Pfam" id="PF12802"/>
    </source>
</evidence>
<dbReference type="SUPFAM" id="SSF53067">
    <property type="entry name" value="Actin-like ATPase domain"/>
    <property type="match status" value="1"/>
</dbReference>
<dbReference type="SUPFAM" id="SSF46785">
    <property type="entry name" value="Winged helix' DNA-binding domain"/>
    <property type="match status" value="1"/>
</dbReference>
<comment type="caution">
    <text evidence="4">The sequence shown here is derived from an EMBL/GenBank/DDBJ whole genome shotgun (WGS) entry which is preliminary data.</text>
</comment>
<accession>A0A918X3Z9</accession>
<dbReference type="RefSeq" id="WP_189826357.1">
    <property type="nucleotide sequence ID" value="NZ_BMVC01000015.1"/>
</dbReference>
<dbReference type="GO" id="GO:0003700">
    <property type="term" value="F:DNA-binding transcription factor activity"/>
    <property type="evidence" value="ECO:0007669"/>
    <property type="project" value="InterPro"/>
</dbReference>
<evidence type="ECO:0000313" key="5">
    <source>
        <dbReference type="Proteomes" id="UP000638353"/>
    </source>
</evidence>